<feature type="transmembrane region" description="Helical" evidence="2">
    <location>
        <begin position="342"/>
        <end position="358"/>
    </location>
</feature>
<dbReference type="OrthoDB" id="437139at2759"/>
<comment type="caution">
    <text evidence="3">The sequence shown here is derived from an EMBL/GenBank/DDBJ whole genome shotgun (WGS) entry which is preliminary data.</text>
</comment>
<keyword evidence="2" id="KW-0472">Membrane</keyword>
<feature type="transmembrane region" description="Helical" evidence="2">
    <location>
        <begin position="410"/>
        <end position="436"/>
    </location>
</feature>
<name>A0A1Q9EB46_SYMMI</name>
<dbReference type="Proteomes" id="UP000186817">
    <property type="component" value="Unassembled WGS sequence"/>
</dbReference>
<organism evidence="3 4">
    <name type="scientific">Symbiodinium microadriaticum</name>
    <name type="common">Dinoflagellate</name>
    <name type="synonym">Zooxanthella microadriatica</name>
    <dbReference type="NCBI Taxonomy" id="2951"/>
    <lineage>
        <taxon>Eukaryota</taxon>
        <taxon>Sar</taxon>
        <taxon>Alveolata</taxon>
        <taxon>Dinophyceae</taxon>
        <taxon>Suessiales</taxon>
        <taxon>Symbiodiniaceae</taxon>
        <taxon>Symbiodinium</taxon>
    </lineage>
</organism>
<protein>
    <submittedName>
        <fullName evidence="3">Uncharacterized protein</fullName>
    </submittedName>
</protein>
<dbReference type="AlphaFoldDB" id="A0A1Q9EB46"/>
<gene>
    <name evidence="3" type="ORF">AK812_SmicGene12277</name>
</gene>
<keyword evidence="2" id="KW-0812">Transmembrane</keyword>
<evidence type="ECO:0000256" key="2">
    <source>
        <dbReference type="SAM" id="Phobius"/>
    </source>
</evidence>
<evidence type="ECO:0000313" key="4">
    <source>
        <dbReference type="Proteomes" id="UP000186817"/>
    </source>
</evidence>
<evidence type="ECO:0000313" key="3">
    <source>
        <dbReference type="EMBL" id="OLQ04622.1"/>
    </source>
</evidence>
<proteinExistence type="predicted"/>
<keyword evidence="4" id="KW-1185">Reference proteome</keyword>
<feature type="transmembrane region" description="Helical" evidence="2">
    <location>
        <begin position="6"/>
        <end position="35"/>
    </location>
</feature>
<accession>A0A1Q9EB46</accession>
<sequence>MVMTMVMMILLVVMVMVLIIMEVQLPAVLLLVMLVDDEEKIRVKMTRKQMTNLGSWTCFDGFQGTMQALTWVGSCITFEFHNASGAFANIEESIIDAEEDLRDPAQQGVGGSCKMAFAEGSHEMSLTFRAAHEAGQSLNPLHFRSSERIQLERRDILSYSLGNWDKASRASGNVEAAVPTPRTRTARTCFGLGAPGDLCATHAHFHNTHNTHTPFRFQHVCRESAQSCYSSTTRRARIRKRNAMAMLRSRFQWLTVLATLISLGCMAPRSFSCTGDFHRSVGSSKSFGLGRNSKGHPRPLQARATSRDFGGERSQGLVTALVAAFSTAAMSLLQGFLHRTLWVPPFGAVALIFAAEAVEAAKQGTLLRRKPITDRMVKACLGVATACCCTVVAAYVFGDTPTMLRTAVMFWAAFSMTLNPGAGYFPPAGALCALYVERAVSKGALPGFEYALFPCATGVGLLLLFTRLFAFLVSRPVWALRSRFGQDQDVVLAKA</sequence>
<dbReference type="EMBL" id="LSRX01000205">
    <property type="protein sequence ID" value="OLQ04622.1"/>
    <property type="molecule type" value="Genomic_DNA"/>
</dbReference>
<feature type="transmembrane region" description="Helical" evidence="2">
    <location>
        <begin position="448"/>
        <end position="473"/>
    </location>
</feature>
<reference evidence="3 4" key="1">
    <citation type="submission" date="2016-02" db="EMBL/GenBank/DDBJ databases">
        <title>Genome analysis of coral dinoflagellate symbionts highlights evolutionary adaptations to a symbiotic lifestyle.</title>
        <authorList>
            <person name="Aranda M."/>
            <person name="Li Y."/>
            <person name="Liew Y.J."/>
            <person name="Baumgarten S."/>
            <person name="Simakov O."/>
            <person name="Wilson M."/>
            <person name="Piel J."/>
            <person name="Ashoor H."/>
            <person name="Bougouffa S."/>
            <person name="Bajic V.B."/>
            <person name="Ryu T."/>
            <person name="Ravasi T."/>
            <person name="Bayer T."/>
            <person name="Micklem G."/>
            <person name="Kim H."/>
            <person name="Bhak J."/>
            <person name="Lajeunesse T.C."/>
            <person name="Voolstra C.R."/>
        </authorList>
    </citation>
    <scope>NUCLEOTIDE SEQUENCE [LARGE SCALE GENOMIC DNA]</scope>
    <source>
        <strain evidence="3 4">CCMP2467</strain>
    </source>
</reference>
<keyword evidence="2" id="KW-1133">Transmembrane helix</keyword>
<evidence type="ECO:0000256" key="1">
    <source>
        <dbReference type="SAM" id="MobiDB-lite"/>
    </source>
</evidence>
<feature type="transmembrane region" description="Helical" evidence="2">
    <location>
        <begin position="379"/>
        <end position="398"/>
    </location>
</feature>
<feature type="region of interest" description="Disordered" evidence="1">
    <location>
        <begin position="286"/>
        <end position="308"/>
    </location>
</feature>